<dbReference type="EMBL" id="JAAALK010000286">
    <property type="protein sequence ID" value="KAG8063668.1"/>
    <property type="molecule type" value="Genomic_DNA"/>
</dbReference>
<reference evidence="6" key="2">
    <citation type="submission" date="2021-02" db="EMBL/GenBank/DDBJ databases">
        <authorList>
            <person name="Kimball J.A."/>
            <person name="Haas M.W."/>
            <person name="Macchietto M."/>
            <person name="Kono T."/>
            <person name="Duquette J."/>
            <person name="Shao M."/>
        </authorList>
    </citation>
    <scope>NUCLEOTIDE SEQUENCE</scope>
    <source>
        <tissue evidence="6">Fresh leaf tissue</tissue>
    </source>
</reference>
<comment type="similarity">
    <text evidence="5">Belongs to the nicotianamine synthase (NAS)-like family.</text>
</comment>
<dbReference type="PANTHER" id="PTHR32266">
    <property type="entry name" value="NICOTIANAMINE SYNTHASE 3"/>
    <property type="match status" value="1"/>
</dbReference>
<reference evidence="6" key="1">
    <citation type="journal article" date="2021" name="bioRxiv">
        <title>Whole Genome Assembly and Annotation of Northern Wild Rice, Zizania palustris L., Supports a Whole Genome Duplication in the Zizania Genus.</title>
        <authorList>
            <person name="Haas M."/>
            <person name="Kono T."/>
            <person name="Macchietto M."/>
            <person name="Millas R."/>
            <person name="McGilp L."/>
            <person name="Shao M."/>
            <person name="Duquette J."/>
            <person name="Hirsch C.N."/>
            <person name="Kimball J."/>
        </authorList>
    </citation>
    <scope>NUCLEOTIDE SEQUENCE</scope>
    <source>
        <tissue evidence="6">Fresh leaf tissue</tissue>
    </source>
</reference>
<evidence type="ECO:0000313" key="6">
    <source>
        <dbReference type="EMBL" id="KAG8063668.1"/>
    </source>
</evidence>
<evidence type="ECO:0000256" key="3">
    <source>
        <dbReference type="ARBA" id="ARBA00022691"/>
    </source>
</evidence>
<sequence>MEAQNQEVAALVQKIAGLHAAISELPSLSPSAEVDALFTDLVTACVPASPVDVTKLGSEAQRMREELIRLCSTAEGQLEAYYSDMLAAFDSPLDHLGRFPYYSNYINLSKLEYELLVSHVPGIAPTRVAFVGSGPLPFSSLVLAMHHLPNALFDNYDRCGEANDRARKLFRADEELGARMSFHTADVASLTEKLDEYDVVFLAALVGMAAEEKAEVVAHLGAHMADGAALVVRSAHGARGFLYPIVDPEDIRRGGFDVLAVCHPDDEVINSVIVARKADAHGTVALKDGLSDSRGVVPVVGPPSMCCKMEVSVLEKAEEFTANKELSV</sequence>
<keyword evidence="3 5" id="KW-0949">S-adenosyl-L-methionine</keyword>
<evidence type="ECO:0000256" key="1">
    <source>
        <dbReference type="ARBA" id="ARBA00012675"/>
    </source>
</evidence>
<dbReference type="OrthoDB" id="612523at2759"/>
<accession>A0A8J5SHG6</accession>
<dbReference type="GO" id="GO:0030418">
    <property type="term" value="P:nicotianamine biosynthetic process"/>
    <property type="evidence" value="ECO:0007669"/>
    <property type="project" value="UniProtKB-UniRule"/>
</dbReference>
<evidence type="ECO:0000256" key="4">
    <source>
        <dbReference type="ARBA" id="ARBA00049391"/>
    </source>
</evidence>
<name>A0A8J5SHG6_ZIZPA</name>
<organism evidence="6 7">
    <name type="scientific">Zizania palustris</name>
    <name type="common">Northern wild rice</name>
    <dbReference type="NCBI Taxonomy" id="103762"/>
    <lineage>
        <taxon>Eukaryota</taxon>
        <taxon>Viridiplantae</taxon>
        <taxon>Streptophyta</taxon>
        <taxon>Embryophyta</taxon>
        <taxon>Tracheophyta</taxon>
        <taxon>Spermatophyta</taxon>
        <taxon>Magnoliopsida</taxon>
        <taxon>Liliopsida</taxon>
        <taxon>Poales</taxon>
        <taxon>Poaceae</taxon>
        <taxon>BOP clade</taxon>
        <taxon>Oryzoideae</taxon>
        <taxon>Oryzeae</taxon>
        <taxon>Zizaniinae</taxon>
        <taxon>Zizania</taxon>
    </lineage>
</organism>
<dbReference type="Pfam" id="PF03059">
    <property type="entry name" value="NAS"/>
    <property type="match status" value="1"/>
</dbReference>
<dbReference type="AlphaFoldDB" id="A0A8J5SHG6"/>
<protein>
    <recommendedName>
        <fullName evidence="1 5">Nicotianamine synthase</fullName>
        <ecNumber evidence="1 5">2.5.1.43</ecNumber>
    </recommendedName>
</protein>
<dbReference type="GO" id="GO:0030410">
    <property type="term" value="F:nicotianamine synthase activity"/>
    <property type="evidence" value="ECO:0007669"/>
    <property type="project" value="UniProtKB-UniRule"/>
</dbReference>
<comment type="catalytic activity">
    <reaction evidence="4 5">
        <text>3 S-adenosyl-L-methionine = nicotianamine + 3 S-methyl-5'-thioadenosine + 3 H(+)</text>
        <dbReference type="Rhea" id="RHEA:16481"/>
        <dbReference type="ChEBI" id="CHEBI:15378"/>
        <dbReference type="ChEBI" id="CHEBI:17509"/>
        <dbReference type="ChEBI" id="CHEBI:58249"/>
        <dbReference type="ChEBI" id="CHEBI:59789"/>
        <dbReference type="EC" id="2.5.1.43"/>
    </reaction>
</comment>
<evidence type="ECO:0000313" key="7">
    <source>
        <dbReference type="Proteomes" id="UP000729402"/>
    </source>
</evidence>
<keyword evidence="2 5" id="KW-0808">Transferase</keyword>
<dbReference type="PANTHER" id="PTHR32266:SF10">
    <property type="entry name" value="NICOTIANAMINE SYNTHASE 2"/>
    <property type="match status" value="1"/>
</dbReference>
<dbReference type="Proteomes" id="UP000729402">
    <property type="component" value="Unassembled WGS sequence"/>
</dbReference>
<comment type="caution">
    <text evidence="6">The sequence shown here is derived from an EMBL/GenBank/DDBJ whole genome shotgun (WGS) entry which is preliminary data.</text>
</comment>
<evidence type="ECO:0000256" key="2">
    <source>
        <dbReference type="ARBA" id="ARBA00022679"/>
    </source>
</evidence>
<dbReference type="PROSITE" id="PS51142">
    <property type="entry name" value="NAS"/>
    <property type="match status" value="1"/>
</dbReference>
<dbReference type="EC" id="2.5.1.43" evidence="1 5"/>
<evidence type="ECO:0000256" key="5">
    <source>
        <dbReference type="RuleBase" id="RU368095"/>
    </source>
</evidence>
<gene>
    <name evidence="6" type="ORF">GUJ93_ZPchr0003g18551</name>
</gene>
<dbReference type="InterPro" id="IPR004298">
    <property type="entry name" value="Nicotian_synth"/>
</dbReference>
<proteinExistence type="inferred from homology"/>
<keyword evidence="7" id="KW-1185">Reference proteome</keyword>
<comment type="function">
    <text evidence="5">Synthesizes nicotianamine, a polyamine which serves as a sensor for the physiological iron status within the plant, and/or might be involved in the transport of iron.</text>
</comment>